<protein>
    <submittedName>
        <fullName evidence="2">Uncharacterized protein</fullName>
    </submittedName>
</protein>
<dbReference type="Proteomes" id="UP000053237">
    <property type="component" value="Unassembled WGS sequence"/>
</dbReference>
<dbReference type="AlphaFoldDB" id="A0A024G8C3"/>
<reference evidence="2 3" key="1">
    <citation type="submission" date="2012-05" db="EMBL/GenBank/DDBJ databases">
        <title>Recombination and specialization in a pathogen metapopulation.</title>
        <authorList>
            <person name="Gardiner A."/>
            <person name="Kemen E."/>
            <person name="Schultz-Larsen T."/>
            <person name="MacLean D."/>
            <person name="Van Oosterhout C."/>
            <person name="Jones J.D.G."/>
        </authorList>
    </citation>
    <scope>NUCLEOTIDE SEQUENCE [LARGE SCALE GENOMIC DNA]</scope>
    <source>
        <strain evidence="2 3">Ac Nc2</strain>
    </source>
</reference>
<evidence type="ECO:0000313" key="2">
    <source>
        <dbReference type="EMBL" id="CCI42805.1"/>
    </source>
</evidence>
<dbReference type="InParanoid" id="A0A024G8C3"/>
<dbReference type="EMBL" id="CAIX01000039">
    <property type="protein sequence ID" value="CCI42805.1"/>
    <property type="molecule type" value="Genomic_DNA"/>
</dbReference>
<keyword evidence="3" id="KW-1185">Reference proteome</keyword>
<accession>A0A024G8C3</accession>
<organism evidence="2 3">
    <name type="scientific">Albugo candida</name>
    <dbReference type="NCBI Taxonomy" id="65357"/>
    <lineage>
        <taxon>Eukaryota</taxon>
        <taxon>Sar</taxon>
        <taxon>Stramenopiles</taxon>
        <taxon>Oomycota</taxon>
        <taxon>Peronosporomycetes</taxon>
        <taxon>Albuginales</taxon>
        <taxon>Albuginaceae</taxon>
        <taxon>Albugo</taxon>
    </lineage>
</organism>
<sequence length="681" mass="76601">MLVPFEIQSSATRRQKNALALPGSVDDEGTHTLSQYFEVLLRILSSTHYRINSIELSPRRNVSPCTVQIWGHMQGWGHSIYMSTPAQEEMEFTCLGQLPWSRHTFGRKKLAVISQQYSRIKLVILCEGSCIPSTFDEAFDEVLLHGSCGRIDTESECIGRDDDFPSFGESDSLVPAHINVRSPHSAISVRQASSDVSSKARSTRSNSGTKLTIFEIALSQVLASQERRNHMLRTAFSDEELDTLVPIRMESQRALIVTARIKIIMFAFGASFTYHLLSQEFFGMAICIELVERLTLLTTNECGAEFTLESVTALVSEILGTLALHSPTSDPSGYDAVFKSCMHLLCTMYQVSTEESASLGILQATPSGPLTVALRKVLEDTIVLEWAWNSLKNAVSIGRNADITIHVEFYKFLRILLQQSLTRSLLAQVLLPQDDRVLSQSSERGLLRMYAVWLDCTCIASYDLRPILAPISAFCRRIAKDTQKNASLRSLAHHCYSAACTNMDNYKHLFLSKKPLHVFHSPLYAVLPFKSEELKAFTMQLRNVDDKASDLYQYTFTAESMNHCDFSNSGGIEVFKKKNIQFRGSIHHRDLSILNEVKRDDCSYSSTLSEPRSTIERMELDTQMQESTKTLLRNREEMHPRSTSSLKGVGKCEDDTSATSSQFMLDIPTKPHKKKENCCTQ</sequence>
<comment type="caution">
    <text evidence="2">The sequence shown here is derived from an EMBL/GenBank/DDBJ whole genome shotgun (WGS) entry which is preliminary data.</text>
</comment>
<evidence type="ECO:0000256" key="1">
    <source>
        <dbReference type="SAM" id="MobiDB-lite"/>
    </source>
</evidence>
<proteinExistence type="predicted"/>
<feature type="region of interest" description="Disordered" evidence="1">
    <location>
        <begin position="634"/>
        <end position="664"/>
    </location>
</feature>
<evidence type="ECO:0000313" key="3">
    <source>
        <dbReference type="Proteomes" id="UP000053237"/>
    </source>
</evidence>
<gene>
    <name evidence="2" type="ORF">BN9_035890</name>
</gene>
<name>A0A024G8C3_9STRA</name>